<keyword evidence="1 2" id="KW-0732">Signal</keyword>
<dbReference type="Gene3D" id="2.40.160.20">
    <property type="match status" value="1"/>
</dbReference>
<dbReference type="SUPFAM" id="SSF56925">
    <property type="entry name" value="OMPA-like"/>
    <property type="match status" value="1"/>
</dbReference>
<dbReference type="InterPro" id="IPR027385">
    <property type="entry name" value="Beta-barrel_OMP"/>
</dbReference>
<dbReference type="RefSeq" id="WP_017085895.1">
    <property type="nucleotide sequence ID" value="NZ_CAWNZY010000060.1"/>
</dbReference>
<evidence type="ECO:0000313" key="4">
    <source>
        <dbReference type="EMBL" id="PTP13945.1"/>
    </source>
</evidence>
<protein>
    <submittedName>
        <fullName evidence="4">Porin family protein</fullName>
    </submittedName>
</protein>
<feature type="chain" id="PRO_5015519765" evidence="2">
    <location>
        <begin position="23"/>
        <end position="198"/>
    </location>
</feature>
<dbReference type="AlphaFoldDB" id="A0A2T5E3Q9"/>
<evidence type="ECO:0000256" key="2">
    <source>
        <dbReference type="SAM" id="SignalP"/>
    </source>
</evidence>
<dbReference type="InterPro" id="IPR011250">
    <property type="entry name" value="OMP/PagP_B-barrel"/>
</dbReference>
<feature type="domain" description="Outer membrane protein beta-barrel" evidence="3">
    <location>
        <begin position="8"/>
        <end position="198"/>
    </location>
</feature>
<sequence length="198" mass="21622">MNKKFLLSIAMMSVFSANNVIAADSGFYLGSAIGTSGVDDGGLYKNTQAPITVDAEDPTYKIIAGYQFNRIVALEAQYTKYGDVVAKNALSQFTYTWSPTAFSISANLGYTFDNGIRPFGIIGLSSIDLDQSLPMLDDDRGEGIRYGFGVEYTPRLLGNVSFKLGYEADAFVIESDSAFENDKDIVIDSFYAAVAYRF</sequence>
<gene>
    <name evidence="4" type="ORF">CWO36_21655</name>
</gene>
<organism evidence="4 5">
    <name type="scientific">Vibrio splendidus</name>
    <dbReference type="NCBI Taxonomy" id="29497"/>
    <lineage>
        <taxon>Bacteria</taxon>
        <taxon>Pseudomonadati</taxon>
        <taxon>Pseudomonadota</taxon>
        <taxon>Gammaproteobacteria</taxon>
        <taxon>Vibrionales</taxon>
        <taxon>Vibrionaceae</taxon>
        <taxon>Vibrio</taxon>
    </lineage>
</organism>
<name>A0A2T5E3Q9_VIBSP</name>
<proteinExistence type="predicted"/>
<evidence type="ECO:0000259" key="3">
    <source>
        <dbReference type="Pfam" id="PF13505"/>
    </source>
</evidence>
<accession>A0A2T5E3Q9</accession>
<evidence type="ECO:0000313" key="5">
    <source>
        <dbReference type="Proteomes" id="UP000244080"/>
    </source>
</evidence>
<reference evidence="4 5" key="1">
    <citation type="submission" date="2017-11" db="EMBL/GenBank/DDBJ databases">
        <title>Population delineation of vibrios coincides with oyster pathogenicity.</title>
        <authorList>
            <person name="Bruto M."/>
            <person name="Labreuche Y."/>
            <person name="James A."/>
            <person name="Piel D."/>
            <person name="Chenivesse S."/>
            <person name="Petton B."/>
            <person name="Polz M.F."/>
            <person name="Le Roux F."/>
        </authorList>
    </citation>
    <scope>NUCLEOTIDE SEQUENCE [LARGE SCALE GENOMIC DNA]</scope>
    <source>
        <strain evidence="4 5">1F_55</strain>
    </source>
</reference>
<evidence type="ECO:0000256" key="1">
    <source>
        <dbReference type="ARBA" id="ARBA00022729"/>
    </source>
</evidence>
<comment type="caution">
    <text evidence="4">The sequence shown here is derived from an EMBL/GenBank/DDBJ whole genome shotgun (WGS) entry which is preliminary data.</text>
</comment>
<dbReference type="Pfam" id="PF13505">
    <property type="entry name" value="OMP_b-brl"/>
    <property type="match status" value="1"/>
</dbReference>
<feature type="signal peptide" evidence="2">
    <location>
        <begin position="1"/>
        <end position="22"/>
    </location>
</feature>
<dbReference type="Proteomes" id="UP000244080">
    <property type="component" value="Unassembled WGS sequence"/>
</dbReference>
<dbReference type="EMBL" id="PIGA01000048">
    <property type="protein sequence ID" value="PTP13945.1"/>
    <property type="molecule type" value="Genomic_DNA"/>
</dbReference>